<organism evidence="1">
    <name type="scientific">Rhizophora mucronata</name>
    <name type="common">Asiatic mangrove</name>
    <dbReference type="NCBI Taxonomy" id="61149"/>
    <lineage>
        <taxon>Eukaryota</taxon>
        <taxon>Viridiplantae</taxon>
        <taxon>Streptophyta</taxon>
        <taxon>Embryophyta</taxon>
        <taxon>Tracheophyta</taxon>
        <taxon>Spermatophyta</taxon>
        <taxon>Magnoliopsida</taxon>
        <taxon>eudicotyledons</taxon>
        <taxon>Gunneridae</taxon>
        <taxon>Pentapetalae</taxon>
        <taxon>rosids</taxon>
        <taxon>fabids</taxon>
        <taxon>Malpighiales</taxon>
        <taxon>Rhizophoraceae</taxon>
        <taxon>Rhizophora</taxon>
    </lineage>
</organism>
<reference evidence="1" key="1">
    <citation type="submission" date="2018-02" db="EMBL/GenBank/DDBJ databases">
        <title>Rhizophora mucronata_Transcriptome.</title>
        <authorList>
            <person name="Meera S.P."/>
            <person name="Sreeshan A."/>
            <person name="Augustine A."/>
        </authorList>
    </citation>
    <scope>NUCLEOTIDE SEQUENCE</scope>
    <source>
        <tissue evidence="1">Leaf</tissue>
    </source>
</reference>
<dbReference type="EMBL" id="GGEC01027772">
    <property type="protein sequence ID" value="MBX08256.1"/>
    <property type="molecule type" value="Transcribed_RNA"/>
</dbReference>
<protein>
    <submittedName>
        <fullName evidence="1">Uncharacterized protein</fullName>
    </submittedName>
</protein>
<accession>A0A2P2KR91</accession>
<proteinExistence type="predicted"/>
<dbReference type="AlphaFoldDB" id="A0A2P2KR91"/>
<sequence>MISSLSYAQRKLDTYHKVTWIIDWL</sequence>
<name>A0A2P2KR91_RHIMU</name>
<evidence type="ECO:0000313" key="1">
    <source>
        <dbReference type="EMBL" id="MBX08256.1"/>
    </source>
</evidence>